<dbReference type="Pfam" id="PF00069">
    <property type="entry name" value="Pkinase"/>
    <property type="match status" value="1"/>
</dbReference>
<evidence type="ECO:0000256" key="5">
    <source>
        <dbReference type="ARBA" id="ARBA00022527"/>
    </source>
</evidence>
<dbReference type="GO" id="GO:0005524">
    <property type="term" value="F:ATP binding"/>
    <property type="evidence" value="ECO:0007669"/>
    <property type="project" value="UniProtKB-UniRule"/>
</dbReference>
<dbReference type="SUPFAM" id="SSF56112">
    <property type="entry name" value="Protein kinase-like (PK-like)"/>
    <property type="match status" value="1"/>
</dbReference>
<dbReference type="PROSITE" id="PS00107">
    <property type="entry name" value="PROTEIN_KINASE_ATP"/>
    <property type="match status" value="1"/>
</dbReference>
<keyword evidence="19" id="KW-1185">Reference proteome</keyword>
<evidence type="ECO:0000256" key="14">
    <source>
        <dbReference type="ARBA" id="ARBA00048679"/>
    </source>
</evidence>
<comment type="catalytic activity">
    <reaction evidence="13">
        <text>L-threonyl-[protein] + ATP = O-phospho-L-threonyl-[protein] + ADP + H(+)</text>
        <dbReference type="Rhea" id="RHEA:46608"/>
        <dbReference type="Rhea" id="RHEA-COMP:11060"/>
        <dbReference type="Rhea" id="RHEA-COMP:11605"/>
        <dbReference type="ChEBI" id="CHEBI:15378"/>
        <dbReference type="ChEBI" id="CHEBI:30013"/>
        <dbReference type="ChEBI" id="CHEBI:30616"/>
        <dbReference type="ChEBI" id="CHEBI:61977"/>
        <dbReference type="ChEBI" id="CHEBI:456216"/>
        <dbReference type="EC" id="2.7.11.1"/>
    </reaction>
</comment>
<name>A0A1Y1VHV9_9FUNG</name>
<evidence type="ECO:0000256" key="13">
    <source>
        <dbReference type="ARBA" id="ARBA00047899"/>
    </source>
</evidence>
<dbReference type="InterPro" id="IPR008271">
    <property type="entry name" value="Ser/Thr_kinase_AS"/>
</dbReference>
<comment type="catalytic activity">
    <reaction evidence="14">
        <text>L-seryl-[protein] + ATP = O-phospho-L-seryl-[protein] + ADP + H(+)</text>
        <dbReference type="Rhea" id="RHEA:17989"/>
        <dbReference type="Rhea" id="RHEA-COMP:9863"/>
        <dbReference type="Rhea" id="RHEA-COMP:11604"/>
        <dbReference type="ChEBI" id="CHEBI:15378"/>
        <dbReference type="ChEBI" id="CHEBI:29999"/>
        <dbReference type="ChEBI" id="CHEBI:30616"/>
        <dbReference type="ChEBI" id="CHEBI:83421"/>
        <dbReference type="ChEBI" id="CHEBI:456216"/>
        <dbReference type="EC" id="2.7.11.1"/>
    </reaction>
</comment>
<dbReference type="PROSITE" id="PS00108">
    <property type="entry name" value="PROTEIN_KINASE_ST"/>
    <property type="match status" value="1"/>
</dbReference>
<evidence type="ECO:0000256" key="4">
    <source>
        <dbReference type="ARBA" id="ARBA00012513"/>
    </source>
</evidence>
<keyword evidence="6" id="KW-0808">Transferase</keyword>
<dbReference type="GO" id="GO:0005737">
    <property type="term" value="C:cytoplasm"/>
    <property type="evidence" value="ECO:0007669"/>
    <property type="project" value="TreeGrafter"/>
</dbReference>
<dbReference type="GO" id="GO:0004674">
    <property type="term" value="F:protein serine/threonine kinase activity"/>
    <property type="evidence" value="ECO:0007669"/>
    <property type="project" value="UniProtKB-KW"/>
</dbReference>
<comment type="caution">
    <text evidence="18">The sequence shown here is derived from an EMBL/GenBank/DDBJ whole genome shotgun (WGS) entry which is preliminary data.</text>
</comment>
<feature type="domain" description="Protein kinase" evidence="17">
    <location>
        <begin position="157"/>
        <end position="455"/>
    </location>
</feature>
<dbReference type="InterPro" id="IPR011009">
    <property type="entry name" value="Kinase-like_dom_sf"/>
</dbReference>
<dbReference type="PANTHER" id="PTHR24346">
    <property type="entry name" value="MAP/MICROTUBULE AFFINITY-REGULATING KINASE"/>
    <property type="match status" value="1"/>
</dbReference>
<dbReference type="SMART" id="SM00220">
    <property type="entry name" value="S_TKc"/>
    <property type="match status" value="1"/>
</dbReference>
<dbReference type="Gene3D" id="3.30.200.20">
    <property type="entry name" value="Phosphorylase Kinase, domain 1"/>
    <property type="match status" value="1"/>
</dbReference>
<reference evidence="18 19" key="2">
    <citation type="submission" date="2016-08" db="EMBL/GenBank/DDBJ databases">
        <title>Pervasive Adenine N6-methylation of Active Genes in Fungi.</title>
        <authorList>
            <consortium name="DOE Joint Genome Institute"/>
            <person name="Mondo S.J."/>
            <person name="Dannebaum R.O."/>
            <person name="Kuo R.C."/>
            <person name="Labutti K."/>
            <person name="Haridas S."/>
            <person name="Kuo A."/>
            <person name="Salamov A."/>
            <person name="Ahrendt S.R."/>
            <person name="Lipzen A."/>
            <person name="Sullivan W."/>
            <person name="Andreopoulos W.B."/>
            <person name="Clum A."/>
            <person name="Lindquist E."/>
            <person name="Daum C."/>
            <person name="Ramamoorthy G.K."/>
            <person name="Gryganskyi A."/>
            <person name="Culley D."/>
            <person name="Magnuson J.K."/>
            <person name="James T.Y."/>
            <person name="O'Malley M.A."/>
            <person name="Stajich J.E."/>
            <person name="Spatafora J.W."/>
            <person name="Visel A."/>
            <person name="Grigoriev I.V."/>
        </authorList>
    </citation>
    <scope>NUCLEOTIDE SEQUENCE [LARGE SCALE GENOMIC DNA]</scope>
    <source>
        <strain evidence="19">finn</strain>
    </source>
</reference>
<gene>
    <name evidence="18" type="ORF">BCR36DRAFT_320146</name>
</gene>
<evidence type="ECO:0000256" key="8">
    <source>
        <dbReference type="ARBA" id="ARBA00022741"/>
    </source>
</evidence>
<evidence type="ECO:0000256" key="15">
    <source>
        <dbReference type="PROSITE-ProRule" id="PRU10141"/>
    </source>
</evidence>
<dbReference type="EC" id="2.7.11.1" evidence="4"/>
<keyword evidence="12" id="KW-0464">Manganese</keyword>
<dbReference type="PANTHER" id="PTHR24346:SF94">
    <property type="entry name" value="NON-SPECIFIC SERINE_THREONINE PROTEIN KINASE"/>
    <property type="match status" value="1"/>
</dbReference>
<dbReference type="OrthoDB" id="68483at2759"/>
<comment type="similarity">
    <text evidence="3">Belongs to the protein kinase superfamily. CAMK Ser/Thr protein kinase family. LKB1 subfamily.</text>
</comment>
<accession>A0A1Y1VHV9</accession>
<dbReference type="InterPro" id="IPR000719">
    <property type="entry name" value="Prot_kinase_dom"/>
</dbReference>
<evidence type="ECO:0000256" key="1">
    <source>
        <dbReference type="ARBA" id="ARBA00001936"/>
    </source>
</evidence>
<dbReference type="Proteomes" id="UP000193719">
    <property type="component" value="Unassembled WGS sequence"/>
</dbReference>
<feature type="region of interest" description="Disordered" evidence="16">
    <location>
        <begin position="505"/>
        <end position="535"/>
    </location>
</feature>
<comment type="cofactor">
    <cofactor evidence="1">
        <name>Mn(2+)</name>
        <dbReference type="ChEBI" id="CHEBI:29035"/>
    </cofactor>
</comment>
<evidence type="ECO:0000256" key="11">
    <source>
        <dbReference type="ARBA" id="ARBA00022842"/>
    </source>
</evidence>
<evidence type="ECO:0000313" key="18">
    <source>
        <dbReference type="EMBL" id="ORX56610.1"/>
    </source>
</evidence>
<protein>
    <recommendedName>
        <fullName evidence="4">non-specific serine/threonine protein kinase</fullName>
        <ecNumber evidence="4">2.7.11.1</ecNumber>
    </recommendedName>
</protein>
<evidence type="ECO:0000256" key="12">
    <source>
        <dbReference type="ARBA" id="ARBA00023211"/>
    </source>
</evidence>
<proteinExistence type="inferred from homology"/>
<keyword evidence="10 15" id="KW-0067">ATP-binding</keyword>
<evidence type="ECO:0000256" key="7">
    <source>
        <dbReference type="ARBA" id="ARBA00022723"/>
    </source>
</evidence>
<evidence type="ECO:0000256" key="9">
    <source>
        <dbReference type="ARBA" id="ARBA00022777"/>
    </source>
</evidence>
<evidence type="ECO:0000256" key="16">
    <source>
        <dbReference type="SAM" id="MobiDB-lite"/>
    </source>
</evidence>
<dbReference type="GO" id="GO:0046872">
    <property type="term" value="F:metal ion binding"/>
    <property type="evidence" value="ECO:0007669"/>
    <property type="project" value="UniProtKB-KW"/>
</dbReference>
<organism evidence="18 19">
    <name type="scientific">Piromyces finnis</name>
    <dbReference type="NCBI Taxonomy" id="1754191"/>
    <lineage>
        <taxon>Eukaryota</taxon>
        <taxon>Fungi</taxon>
        <taxon>Fungi incertae sedis</taxon>
        <taxon>Chytridiomycota</taxon>
        <taxon>Chytridiomycota incertae sedis</taxon>
        <taxon>Neocallimastigomycetes</taxon>
        <taxon>Neocallimastigales</taxon>
        <taxon>Neocallimastigaceae</taxon>
        <taxon>Piromyces</taxon>
    </lineage>
</organism>
<feature type="compositionally biased region" description="Low complexity" evidence="16">
    <location>
        <begin position="514"/>
        <end position="530"/>
    </location>
</feature>
<keyword evidence="8 15" id="KW-0547">Nucleotide-binding</keyword>
<comment type="cofactor">
    <cofactor evidence="2">
        <name>Mg(2+)</name>
        <dbReference type="ChEBI" id="CHEBI:18420"/>
    </cofactor>
</comment>
<evidence type="ECO:0000256" key="6">
    <source>
        <dbReference type="ARBA" id="ARBA00022679"/>
    </source>
</evidence>
<keyword evidence="9 18" id="KW-0418">Kinase</keyword>
<evidence type="ECO:0000256" key="2">
    <source>
        <dbReference type="ARBA" id="ARBA00001946"/>
    </source>
</evidence>
<dbReference type="STRING" id="1754191.A0A1Y1VHV9"/>
<dbReference type="InterPro" id="IPR017441">
    <property type="entry name" value="Protein_kinase_ATP_BS"/>
</dbReference>
<dbReference type="Gene3D" id="1.10.510.10">
    <property type="entry name" value="Transferase(Phosphotransferase) domain 1"/>
    <property type="match status" value="1"/>
</dbReference>
<evidence type="ECO:0000256" key="3">
    <source>
        <dbReference type="ARBA" id="ARBA00009985"/>
    </source>
</evidence>
<keyword evidence="7" id="KW-0479">Metal-binding</keyword>
<dbReference type="EMBL" id="MCFH01000007">
    <property type="protein sequence ID" value="ORX56610.1"/>
    <property type="molecule type" value="Genomic_DNA"/>
</dbReference>
<keyword evidence="11" id="KW-0460">Magnesium</keyword>
<dbReference type="AlphaFoldDB" id="A0A1Y1VHV9"/>
<feature type="binding site" evidence="15">
    <location>
        <position position="186"/>
    </location>
    <ligand>
        <name>ATP</name>
        <dbReference type="ChEBI" id="CHEBI:30616"/>
    </ligand>
</feature>
<keyword evidence="5" id="KW-0723">Serine/threonine-protein kinase</keyword>
<sequence>MVTQPSLPKELDSIKNSLENNINNDSSKVNKNGSLSRCEMGDRSINDTHSIHSIHSIRINDVNINDDARSCHSIHSIRINDANINDDALSIRSNKQDDGEEKDVINTLENTKKATSEYISYLLLCQKHSSSNFIHKIDSKEILWNDESIVVKMIGPYILGDSIGKGSFGKVKEGICSETLQRVAIKIINKKRLRRIPNGIENVLRELNMLRSFQHHNIIKIYDVYCKVENEYGQNALFHWSTNIENIPLPWTVDDEIVYCKAEIVKWYTVMEYCPFSIQLLIEKSIDGHLAIPYAHKYFKQLIDGLEYIHAHSIIHRDIKPGNLLINSEGELKITDFGIAEEFDKYSPDKLNVTTFAGTHQFLSPEVAEGLSSIDGEKVDIWAAAVTLYNMVSGKYPFEFSQDDDLIDLYDRISKAEYQMPEGIDDDLKDLFTKMLEKDPEKRLSIKEIKEHKWVKSYFPIQDGEEFPLYILSNLTDENNNDDDEGQFNNSLLKSLSNFKSLSKMNSRSTNIQNTGNSNVTDSGSSTSGSKHSKNSKKLFGLLKQKSKMGNSNIITDDKLKSINENEAISNNKINNANSQAITECEGASLGMLLSYDTTLIPYLKELFSKELEDELDEAGSIENSGLYAPPPDEKAKRKTWFKKYLK</sequence>
<feature type="region of interest" description="Disordered" evidence="16">
    <location>
        <begin position="621"/>
        <end position="640"/>
    </location>
</feature>
<evidence type="ECO:0000259" key="17">
    <source>
        <dbReference type="PROSITE" id="PS50011"/>
    </source>
</evidence>
<dbReference type="PROSITE" id="PS50011">
    <property type="entry name" value="PROTEIN_KINASE_DOM"/>
    <property type="match status" value="1"/>
</dbReference>
<evidence type="ECO:0000313" key="19">
    <source>
        <dbReference type="Proteomes" id="UP000193719"/>
    </source>
</evidence>
<reference evidence="18 19" key="1">
    <citation type="submission" date="2016-08" db="EMBL/GenBank/DDBJ databases">
        <title>Genomes of anaerobic fungi encode conserved fungal cellulosomes for biomass hydrolysis.</title>
        <authorList>
            <consortium name="DOE Joint Genome Institute"/>
            <person name="Haitjema C.H."/>
            <person name="Gilmore S.P."/>
            <person name="Henske J.K."/>
            <person name="Solomon K.V."/>
            <person name="De Groot R."/>
            <person name="Kuo A."/>
            <person name="Mondo S.J."/>
            <person name="Salamov A.A."/>
            <person name="Labutti K."/>
            <person name="Zhao Z."/>
            <person name="Chiniquy J."/>
            <person name="Barry K."/>
            <person name="Brewer H.M."/>
            <person name="Purvine S.O."/>
            <person name="Wright A.T."/>
            <person name="Boxma B."/>
            <person name="Van Alen T."/>
            <person name="Hackstein J.H."/>
            <person name="Baker S.E."/>
            <person name="Grigoriev I.V."/>
            <person name="O'Malley M.A."/>
        </authorList>
    </citation>
    <scope>NUCLEOTIDE SEQUENCE [LARGE SCALE GENOMIC DNA]</scope>
    <source>
        <strain evidence="19">finn</strain>
    </source>
</reference>
<evidence type="ECO:0000256" key="10">
    <source>
        <dbReference type="ARBA" id="ARBA00022840"/>
    </source>
</evidence>
<dbReference type="GO" id="GO:0035556">
    <property type="term" value="P:intracellular signal transduction"/>
    <property type="evidence" value="ECO:0007669"/>
    <property type="project" value="TreeGrafter"/>
</dbReference>